<accession>A0ABP9NYZ4</accession>
<dbReference type="RefSeq" id="WP_345735682.1">
    <property type="nucleotide sequence ID" value="NZ_BAABIA010000003.1"/>
</dbReference>
<protein>
    <recommendedName>
        <fullName evidence="4">Ribbon-helix-helix CopG family protein</fullName>
    </recommendedName>
</protein>
<dbReference type="EMBL" id="BAABIA010000003">
    <property type="protein sequence ID" value="GAA5137465.1"/>
    <property type="molecule type" value="Genomic_DNA"/>
</dbReference>
<gene>
    <name evidence="2" type="ORF">GCM10023213_14210</name>
</gene>
<organism evidence="2 3">
    <name type="scientific">Prosthecobacter algae</name>
    <dbReference type="NCBI Taxonomy" id="1144682"/>
    <lineage>
        <taxon>Bacteria</taxon>
        <taxon>Pseudomonadati</taxon>
        <taxon>Verrucomicrobiota</taxon>
        <taxon>Verrucomicrobiia</taxon>
        <taxon>Verrucomicrobiales</taxon>
        <taxon>Verrucomicrobiaceae</taxon>
        <taxon>Prosthecobacter</taxon>
    </lineage>
</organism>
<name>A0ABP9NYZ4_9BACT</name>
<feature type="region of interest" description="Disordered" evidence="1">
    <location>
        <begin position="1"/>
        <end position="25"/>
    </location>
</feature>
<evidence type="ECO:0000313" key="2">
    <source>
        <dbReference type="EMBL" id="GAA5137465.1"/>
    </source>
</evidence>
<evidence type="ECO:0000256" key="1">
    <source>
        <dbReference type="SAM" id="MobiDB-lite"/>
    </source>
</evidence>
<dbReference type="CDD" id="cd22231">
    <property type="entry name" value="RHH_NikR_HicB-like"/>
    <property type="match status" value="1"/>
</dbReference>
<reference evidence="3" key="1">
    <citation type="journal article" date="2019" name="Int. J. Syst. Evol. Microbiol.">
        <title>The Global Catalogue of Microorganisms (GCM) 10K type strain sequencing project: providing services to taxonomists for standard genome sequencing and annotation.</title>
        <authorList>
            <consortium name="The Broad Institute Genomics Platform"/>
            <consortium name="The Broad Institute Genome Sequencing Center for Infectious Disease"/>
            <person name="Wu L."/>
            <person name="Ma J."/>
        </authorList>
    </citation>
    <scope>NUCLEOTIDE SEQUENCE [LARGE SCALE GENOMIC DNA]</scope>
    <source>
        <strain evidence="3">JCM 18053</strain>
    </source>
</reference>
<keyword evidence="3" id="KW-1185">Reference proteome</keyword>
<sequence length="71" mass="8027">MEPNPKKGTKKRGAVPNNRSTRISIPIPKNWEKPINAAVAMKDTDRSKLVREALREKLEKMGMKLPKMEAA</sequence>
<evidence type="ECO:0008006" key="4">
    <source>
        <dbReference type="Google" id="ProtNLM"/>
    </source>
</evidence>
<evidence type="ECO:0000313" key="3">
    <source>
        <dbReference type="Proteomes" id="UP001499852"/>
    </source>
</evidence>
<comment type="caution">
    <text evidence="2">The sequence shown here is derived from an EMBL/GenBank/DDBJ whole genome shotgun (WGS) entry which is preliminary data.</text>
</comment>
<dbReference type="Proteomes" id="UP001499852">
    <property type="component" value="Unassembled WGS sequence"/>
</dbReference>
<proteinExistence type="predicted"/>